<feature type="region of interest" description="Disordered" evidence="12">
    <location>
        <begin position="503"/>
        <end position="684"/>
    </location>
</feature>
<dbReference type="OrthoDB" id="273340at2759"/>
<accession>G8YIC2</accession>
<feature type="compositionally biased region" description="Acidic residues" evidence="12">
    <location>
        <begin position="539"/>
        <end position="555"/>
    </location>
</feature>
<dbReference type="GO" id="GO:0032040">
    <property type="term" value="C:small-subunit processome"/>
    <property type="evidence" value="ECO:0007669"/>
    <property type="project" value="TreeGrafter"/>
</dbReference>
<comment type="subcellular location">
    <subcellularLocation>
        <location evidence="1">Nucleus</location>
        <location evidence="1">Nucleolus</location>
    </subcellularLocation>
</comment>
<feature type="domain" description="Nucleolar protein 10-like N-terminal" evidence="15">
    <location>
        <begin position="21"/>
        <end position="368"/>
    </location>
</feature>
<reference evidence="18" key="2">
    <citation type="journal article" date="2012" name="G3 (Bethesda)">
        <title>Pichia sorbitophila, an interspecies yeast hybrid reveals early steps of genome resolution following polyploidization.</title>
        <authorList>
            <person name="Leh Louis V."/>
            <person name="Despons L."/>
            <person name="Friedrich A."/>
            <person name="Martin T."/>
            <person name="Durrens P."/>
            <person name="Casaregola S."/>
            <person name="Neuveglise C."/>
            <person name="Fairhead C."/>
            <person name="Marck C."/>
            <person name="Cruz J.A."/>
            <person name="Straub M.L."/>
            <person name="Kugler V."/>
            <person name="Sacerdot C."/>
            <person name="Uzunov Z."/>
            <person name="Thierry A."/>
            <person name="Weiss S."/>
            <person name="Bleykasten C."/>
            <person name="De Montigny J."/>
            <person name="Jacques N."/>
            <person name="Jung P."/>
            <person name="Lemaire M."/>
            <person name="Mallet S."/>
            <person name="Morel G."/>
            <person name="Richard G.F."/>
            <person name="Sarkar A."/>
            <person name="Savel G."/>
            <person name="Schacherer J."/>
            <person name="Seret M.L."/>
            <person name="Talla E."/>
            <person name="Samson G."/>
            <person name="Jubin C."/>
            <person name="Poulain J."/>
            <person name="Vacherie B."/>
            <person name="Barbe V."/>
            <person name="Pelletier E."/>
            <person name="Sherman D.J."/>
            <person name="Westhof E."/>
            <person name="Weissenbach J."/>
            <person name="Baret P.V."/>
            <person name="Wincker P."/>
            <person name="Gaillardin C."/>
            <person name="Dujon B."/>
            <person name="Souciet J.L."/>
        </authorList>
    </citation>
    <scope>NUCLEOTIDE SEQUENCE [LARGE SCALE GENOMIC DNA]</scope>
    <source>
        <strain evidence="18">ATCC MYA-4447 / BCRC 22081 / CBS 7064 / NBRC 10061 / NRRL Y-12695</strain>
    </source>
</reference>
<dbReference type="GO" id="GO:0030686">
    <property type="term" value="C:90S preribosome"/>
    <property type="evidence" value="ECO:0007669"/>
    <property type="project" value="TreeGrafter"/>
</dbReference>
<dbReference type="Gene3D" id="2.130.10.10">
    <property type="entry name" value="YVTN repeat-like/Quinoprotein amine dehydrogenase"/>
    <property type="match status" value="1"/>
</dbReference>
<dbReference type="InParanoid" id="G8YIC2"/>
<evidence type="ECO:0000256" key="12">
    <source>
        <dbReference type="SAM" id="MobiDB-lite"/>
    </source>
</evidence>
<evidence type="ECO:0000259" key="14">
    <source>
        <dbReference type="Pfam" id="PF23097"/>
    </source>
</evidence>
<dbReference type="InterPro" id="IPR040382">
    <property type="entry name" value="NOL10/Enp2"/>
</dbReference>
<dbReference type="SUPFAM" id="SSF50978">
    <property type="entry name" value="WD40 repeat-like"/>
    <property type="match status" value="1"/>
</dbReference>
<evidence type="ECO:0000256" key="5">
    <source>
        <dbReference type="ARBA" id="ARBA00022553"/>
    </source>
</evidence>
<evidence type="ECO:0000256" key="10">
    <source>
        <dbReference type="ARBA" id="ARBA00064135"/>
    </source>
</evidence>
<feature type="compositionally biased region" description="Basic and acidic residues" evidence="12">
    <location>
        <begin position="563"/>
        <end position="585"/>
    </location>
</feature>
<name>G8YIC2_PICSO</name>
<evidence type="ECO:0000313" key="18">
    <source>
        <dbReference type="Proteomes" id="UP000005222"/>
    </source>
</evidence>
<dbReference type="EMBL" id="FO082053">
    <property type="protein sequence ID" value="CCE80409.1"/>
    <property type="molecule type" value="Genomic_DNA"/>
</dbReference>
<dbReference type="STRING" id="559304.G8YIC2"/>
<dbReference type="PANTHER" id="PTHR14927">
    <property type="entry name" value="NUCLEOLAR PROTEIN 10"/>
    <property type="match status" value="1"/>
</dbReference>
<evidence type="ECO:0000259" key="15">
    <source>
        <dbReference type="Pfam" id="PF23098"/>
    </source>
</evidence>
<dbReference type="EMBL" id="FO082052">
    <property type="protein sequence ID" value="CCE81174.1"/>
    <property type="molecule type" value="Genomic_DNA"/>
</dbReference>
<evidence type="ECO:0000313" key="16">
    <source>
        <dbReference type="EMBL" id="CCE80409.1"/>
    </source>
</evidence>
<evidence type="ECO:0000256" key="11">
    <source>
        <dbReference type="PROSITE-ProRule" id="PRU00221"/>
    </source>
</evidence>
<keyword evidence="3" id="KW-0690">Ribosome biogenesis</keyword>
<feature type="compositionally biased region" description="Basic and acidic residues" evidence="12">
    <location>
        <begin position="613"/>
        <end position="625"/>
    </location>
</feature>
<proteinExistence type="inferred from homology"/>
<dbReference type="GO" id="GO:0000462">
    <property type="term" value="P:maturation of SSU-rRNA from tricistronic rRNA transcript (SSU-rRNA, 5.8S rRNA, LSU-rRNA)"/>
    <property type="evidence" value="ECO:0007669"/>
    <property type="project" value="TreeGrafter"/>
</dbReference>
<evidence type="ECO:0000256" key="6">
    <source>
        <dbReference type="ARBA" id="ARBA00022574"/>
    </source>
</evidence>
<dbReference type="InterPro" id="IPR036322">
    <property type="entry name" value="WD40_repeat_dom_sf"/>
</dbReference>
<sequence>MVLKSTSAGNVSVYQVSGTNVSRSLPDWIAKKRKKALKNDLEYQTRIELIQDFEFSEASNKLKVTPDGNYAMATGTYKPQIHVYDFANLSLKFERHTDSENVDFVILSDDWTKSVHLQNDRSIEFQTKGGIHYRTRIPKFGRDLAYNSRNCDLLIGASGNELYRLNLDQGRFLNPYLLDTTKGVNSVDINPVHGLVTAGLEDGTVEFWDPRSRQRAAKLDVASQLDIPCSVTATSYRNDGLNFACGTSSGHSLVYDLRSSVPSVVKDQGYGYEIKKIIWMDENYTDSNKILTSDRRIAKIWDRFDGKPFTSMEPSVDINDVEYVKNTGMFFMANEGMQMHTYYIPNLGSAPRWCSFLDNITEELEEKPSDTVYSNYKFITKDDVVKLNLTHLIGSKVLRSYMHGFFIDTELYDKVNLIANPNSYRDQREREIRKRIEKERESRIRSTGAVTNTKIKVNKDLATRIQGKEGSTKAKNVIDDDRFKELFENPDFEINEESYEYKQLNPVKSTNKDSKPRRLTAAEESEDEKLQSSKSDNSESSDSESEESSNSDSDAENVASKHAAKDSEVNSEKALRKQRAREEAQRFMNEMNAVVEDTNPADNKSFASLAEELNSKKPVIDSDNRLRRHARGEMELTFVPGKQASRKKPKKTEHDSTVDESISGRKKQRFEGRRRASKNVFRGM</sequence>
<feature type="domain" description="NUC153" evidence="13">
    <location>
        <begin position="480"/>
        <end position="508"/>
    </location>
</feature>
<organism evidence="17 18">
    <name type="scientific">Pichia sorbitophila (strain ATCC MYA-4447 / BCRC 22081 / CBS 7064 / NBRC 10061 / NRRL Y-12695)</name>
    <name type="common">Hybrid yeast</name>
    <dbReference type="NCBI Taxonomy" id="559304"/>
    <lineage>
        <taxon>Eukaryota</taxon>
        <taxon>Fungi</taxon>
        <taxon>Dikarya</taxon>
        <taxon>Ascomycota</taxon>
        <taxon>Saccharomycotina</taxon>
        <taxon>Pichiomycetes</taxon>
        <taxon>Debaryomycetaceae</taxon>
        <taxon>Millerozyma</taxon>
    </lineage>
</organism>
<dbReference type="Pfam" id="PF23098">
    <property type="entry name" value="Beta-prop_NOL10_N"/>
    <property type="match status" value="1"/>
</dbReference>
<evidence type="ECO:0000256" key="7">
    <source>
        <dbReference type="ARBA" id="ARBA00022737"/>
    </source>
</evidence>
<keyword evidence="18" id="KW-1185">Reference proteome</keyword>
<feature type="domain" description="Nucleolar protein 10-like second" evidence="14">
    <location>
        <begin position="372"/>
        <end position="420"/>
    </location>
</feature>
<dbReference type="InterPro" id="IPR015943">
    <property type="entry name" value="WD40/YVTN_repeat-like_dom_sf"/>
</dbReference>
<keyword evidence="5" id="KW-0597">Phosphoprotein</keyword>
<dbReference type="Pfam" id="PF23097">
    <property type="entry name" value="NOL10_2nd"/>
    <property type="match status" value="1"/>
</dbReference>
<evidence type="ECO:0000256" key="2">
    <source>
        <dbReference type="ARBA" id="ARBA00005264"/>
    </source>
</evidence>
<dbReference type="InterPro" id="IPR056550">
    <property type="entry name" value="NOL10_2nd"/>
</dbReference>
<dbReference type="Proteomes" id="UP000005222">
    <property type="component" value="Chromosome H"/>
</dbReference>
<dbReference type="eggNOG" id="KOG2321">
    <property type="taxonomic scope" value="Eukaryota"/>
</dbReference>
<comment type="similarity">
    <text evidence="2">Belongs to the WD repeat NOL10/ENP2 family.</text>
</comment>
<keyword evidence="7" id="KW-0677">Repeat</keyword>
<evidence type="ECO:0000313" key="17">
    <source>
        <dbReference type="EMBL" id="CCE81174.1"/>
    </source>
</evidence>
<keyword evidence="6 11" id="KW-0853">WD repeat</keyword>
<comment type="function">
    <text evidence="9">May be involved in rRNA-processing and ribosome biosynthesis.</text>
</comment>
<dbReference type="InterPro" id="IPR056551">
    <property type="entry name" value="Beta-prop_NOL10_N"/>
</dbReference>
<feature type="repeat" description="WD" evidence="11">
    <location>
        <begin position="177"/>
        <end position="218"/>
    </location>
</feature>
<protein>
    <submittedName>
        <fullName evidence="17">Piso0_003525 protein</fullName>
    </submittedName>
</protein>
<keyword evidence="4" id="KW-0698">rRNA processing</keyword>
<dbReference type="HOGENOM" id="CLU_009923_0_0_1"/>
<dbReference type="InterPro" id="IPR012580">
    <property type="entry name" value="NUC153"/>
</dbReference>
<evidence type="ECO:0000256" key="3">
    <source>
        <dbReference type="ARBA" id="ARBA00022517"/>
    </source>
</evidence>
<evidence type="ECO:0000259" key="13">
    <source>
        <dbReference type="Pfam" id="PF08159"/>
    </source>
</evidence>
<gene>
    <name evidence="17" type="primary">Piso0_003525</name>
    <name evidence="16" type="ORF">GNLVRS01_PISO0G14240g</name>
    <name evidence="17" type="ORF">GNLVRS01_PISO0H14241g</name>
</gene>
<keyword evidence="8" id="KW-0539">Nucleus</keyword>
<comment type="subunit">
    <text evidence="10">Component of the 90S pre-ribosomes.</text>
</comment>
<dbReference type="FunFam" id="2.130.10.10:FF:000537">
    <property type="entry name" value="Ribosome biogenesis protein ENP2"/>
    <property type="match status" value="1"/>
</dbReference>
<evidence type="ECO:0000256" key="9">
    <source>
        <dbReference type="ARBA" id="ARBA00058105"/>
    </source>
</evidence>
<reference evidence="17" key="1">
    <citation type="submission" date="2011-10" db="EMBL/GenBank/DDBJ databases">
        <authorList>
            <person name="Genoscope - CEA"/>
        </authorList>
    </citation>
    <scope>NUCLEOTIDE SEQUENCE</scope>
</reference>
<evidence type="ECO:0000256" key="1">
    <source>
        <dbReference type="ARBA" id="ARBA00004604"/>
    </source>
</evidence>
<dbReference type="InterPro" id="IPR001680">
    <property type="entry name" value="WD40_rpt"/>
</dbReference>
<dbReference type="AlphaFoldDB" id="G8YIC2"/>
<dbReference type="Pfam" id="PF08159">
    <property type="entry name" value="NUC153"/>
    <property type="match status" value="1"/>
</dbReference>
<evidence type="ECO:0000256" key="4">
    <source>
        <dbReference type="ARBA" id="ARBA00022552"/>
    </source>
</evidence>
<evidence type="ECO:0000256" key="8">
    <source>
        <dbReference type="ARBA" id="ARBA00023242"/>
    </source>
</evidence>
<dbReference type="PANTHER" id="PTHR14927:SF0">
    <property type="entry name" value="NUCLEOLAR PROTEIN 10"/>
    <property type="match status" value="1"/>
</dbReference>
<dbReference type="PROSITE" id="PS50082">
    <property type="entry name" value="WD_REPEATS_2"/>
    <property type="match status" value="1"/>
</dbReference>
<dbReference type="FunCoup" id="G8YIC2">
    <property type="interactions" value="2061"/>
</dbReference>
<dbReference type="Proteomes" id="UP000005222">
    <property type="component" value="Chromosome G"/>
</dbReference>